<evidence type="ECO:0000259" key="1">
    <source>
        <dbReference type="PROSITE" id="PS51708"/>
    </source>
</evidence>
<dbReference type="SMART" id="SM00880">
    <property type="entry name" value="CHAD"/>
    <property type="match status" value="1"/>
</dbReference>
<dbReference type="InterPro" id="IPR038186">
    <property type="entry name" value="CHAD_dom_sf"/>
</dbReference>
<dbReference type="Gene3D" id="1.40.20.10">
    <property type="entry name" value="CHAD domain"/>
    <property type="match status" value="1"/>
</dbReference>
<organism evidence="2 3">
    <name type="scientific">Candidatus Desulfatibia profunda</name>
    <dbReference type="NCBI Taxonomy" id="2841695"/>
    <lineage>
        <taxon>Bacteria</taxon>
        <taxon>Pseudomonadati</taxon>
        <taxon>Thermodesulfobacteriota</taxon>
        <taxon>Desulfobacteria</taxon>
        <taxon>Desulfobacterales</taxon>
        <taxon>Desulfobacterales incertae sedis</taxon>
        <taxon>Candidatus Desulfatibia</taxon>
    </lineage>
</organism>
<protein>
    <submittedName>
        <fullName evidence="2">CHAD domain-containing protein</fullName>
    </submittedName>
</protein>
<dbReference type="InterPro" id="IPR007899">
    <property type="entry name" value="CHAD_dom"/>
</dbReference>
<dbReference type="PANTHER" id="PTHR39339">
    <property type="entry name" value="SLR1444 PROTEIN"/>
    <property type="match status" value="1"/>
</dbReference>
<evidence type="ECO:0000313" key="3">
    <source>
        <dbReference type="Proteomes" id="UP000603434"/>
    </source>
</evidence>
<dbReference type="EMBL" id="JACNJH010000136">
    <property type="protein sequence ID" value="MBC8361552.1"/>
    <property type="molecule type" value="Genomic_DNA"/>
</dbReference>
<dbReference type="PANTHER" id="PTHR39339:SF1">
    <property type="entry name" value="CHAD DOMAIN-CONTAINING PROTEIN"/>
    <property type="match status" value="1"/>
</dbReference>
<accession>A0A8J6TIX5</accession>
<sequence>MYKHLSFNLPDGYDQQQLINELAAYYSIKKERSGPKNIAFYDTFDWRLFNKSFVLYESGNKLFLRELFNSAIICGAEMTSRPVFIWDFPDSELKKMLAPIIKMRALFKLAEIYSRSTPYRILNPDEKTVARLVYEEIRPSPETDAPVLNAQLWLQSVRGYPRYSQDLAKRFEDAGLEPNKKEDIYFKALEAAHKNPGSYSSKLNIQLSEKMRSDQAAKIILRFLLQVIKINQDNIEKALDTEFLHDFRVAIRRTRSALAQIKYVFPQDTTDRFKKDFAFAGKFSNQLRDLDVYLLKEDTYKAMLPDVLRDDIDPLFDYLRKKRSKALQETIKGLKSKTYVQILHDWEGFLNEPPQDSPTASNAGLPIIDLARKRTYKKYRNVVKTGNRIIENTDDKKLHALRIECKQLRYLMEFFSSLFSSKKINVLIEQLKNLQDYLGDYNDLCVQEAYLLNITGKLPAADQKSKKALVAIGSLIGTLDREKKIVKAAFAKTFRDYASPSNKISFRELFGPSQRPPVKRVA</sequence>
<dbReference type="Proteomes" id="UP000603434">
    <property type="component" value="Unassembled WGS sequence"/>
</dbReference>
<reference evidence="2 3" key="1">
    <citation type="submission" date="2020-08" db="EMBL/GenBank/DDBJ databases">
        <title>Bridging the membrane lipid divide: bacteria of the FCB group superphylum have the potential to synthesize archaeal ether lipids.</title>
        <authorList>
            <person name="Villanueva L."/>
            <person name="Von Meijenfeldt F.A.B."/>
            <person name="Westbye A.B."/>
            <person name="Yadav S."/>
            <person name="Hopmans E.C."/>
            <person name="Dutilh B.E."/>
            <person name="Sinninghe Damste J.S."/>
        </authorList>
    </citation>
    <scope>NUCLEOTIDE SEQUENCE [LARGE SCALE GENOMIC DNA]</scope>
    <source>
        <strain evidence="2">NIOZ-UU30</strain>
    </source>
</reference>
<evidence type="ECO:0000313" key="2">
    <source>
        <dbReference type="EMBL" id="MBC8361552.1"/>
    </source>
</evidence>
<dbReference type="PROSITE" id="PS51708">
    <property type="entry name" value="CHAD"/>
    <property type="match status" value="1"/>
</dbReference>
<dbReference type="AlphaFoldDB" id="A0A8J6TIX5"/>
<proteinExistence type="predicted"/>
<name>A0A8J6TIX5_9BACT</name>
<dbReference type="Pfam" id="PF05235">
    <property type="entry name" value="CHAD"/>
    <property type="match status" value="1"/>
</dbReference>
<comment type="caution">
    <text evidence="2">The sequence shown here is derived from an EMBL/GenBank/DDBJ whole genome shotgun (WGS) entry which is preliminary data.</text>
</comment>
<gene>
    <name evidence="2" type="ORF">H8E23_09155</name>
</gene>
<feature type="domain" description="CHAD" evidence="1">
    <location>
        <begin position="210"/>
        <end position="503"/>
    </location>
</feature>